<evidence type="ECO:0008006" key="4">
    <source>
        <dbReference type="Google" id="ProtNLM"/>
    </source>
</evidence>
<reference evidence="2 3" key="1">
    <citation type="journal article" date="2019" name="Int. J. Syst. Evol. Microbiol.">
        <title>The Global Catalogue of Microorganisms (GCM) 10K type strain sequencing project: providing services to taxonomists for standard genome sequencing and annotation.</title>
        <authorList>
            <consortium name="The Broad Institute Genomics Platform"/>
            <consortium name="The Broad Institute Genome Sequencing Center for Infectious Disease"/>
            <person name="Wu L."/>
            <person name="Ma J."/>
        </authorList>
    </citation>
    <scope>NUCLEOTIDE SEQUENCE [LARGE SCALE GENOMIC DNA]</scope>
    <source>
        <strain evidence="2 3">XZYJT29</strain>
    </source>
</reference>
<dbReference type="GeneID" id="78820531"/>
<keyword evidence="1" id="KW-0472">Membrane</keyword>
<comment type="caution">
    <text evidence="2">The sequence shown here is derived from an EMBL/GenBank/DDBJ whole genome shotgun (WGS) entry which is preliminary data.</text>
</comment>
<dbReference type="Proteomes" id="UP001596432">
    <property type="component" value="Unassembled WGS sequence"/>
</dbReference>
<organism evidence="2 3">
    <name type="scientific">Halosimplex aquaticum</name>
    <dbReference type="NCBI Taxonomy" id="3026162"/>
    <lineage>
        <taxon>Archaea</taxon>
        <taxon>Methanobacteriati</taxon>
        <taxon>Methanobacteriota</taxon>
        <taxon>Stenosarchaea group</taxon>
        <taxon>Halobacteria</taxon>
        <taxon>Halobacteriales</taxon>
        <taxon>Haloarculaceae</taxon>
        <taxon>Halosimplex</taxon>
    </lineage>
</organism>
<evidence type="ECO:0000313" key="3">
    <source>
        <dbReference type="Proteomes" id="UP001596432"/>
    </source>
</evidence>
<keyword evidence="3" id="KW-1185">Reference proteome</keyword>
<proteinExistence type="predicted"/>
<protein>
    <recommendedName>
        <fullName evidence="4">LEA14-like dessication related protein</fullName>
    </recommendedName>
</protein>
<keyword evidence="1" id="KW-0812">Transmembrane</keyword>
<dbReference type="InterPro" id="IPR013783">
    <property type="entry name" value="Ig-like_fold"/>
</dbReference>
<dbReference type="EMBL" id="JBHTAS010000001">
    <property type="protein sequence ID" value="MFC7140249.1"/>
    <property type="molecule type" value="Genomic_DNA"/>
</dbReference>
<sequence length="393" mass="41253">MSEAGSADSGSSGTNGGNGSRLGALVATWPRKIGVVLGGFVGLVLVLYLLGIVGAPAAGLADRGDWGEVTDQRTEIVTTVWVDNPNPVGVSLGNAVTAEYGIVLNDVLLAEGTKSDIQVPKGNSTTELRTDLINERLSDWWVAYVRADETVALDVNATVNVNTPVGTVPYEVRRQRTMLNESTPVIDALSAAVNETSDTYTESVSASEVDDSLLGDTLGDSDTVTVGYEVRRGWATWGEVTENETTVQFHMLVHNPGDVPVPAAPDGIGVSVDMNDVRTFEAESGELSAGSAGTDTVIAPGETREVTYTVTMDNDRVDDWFTSHVRADAGPGAEATAVSAQFQVVFDNPATGGEIRVPRDSPITYDCAFQTAILVDGQNSTSTCEPPAVPTGN</sequence>
<gene>
    <name evidence="2" type="ORF">ACFQMA_10455</name>
</gene>
<dbReference type="SUPFAM" id="SSF117070">
    <property type="entry name" value="LEA14-like"/>
    <property type="match status" value="1"/>
</dbReference>
<evidence type="ECO:0000256" key="1">
    <source>
        <dbReference type="SAM" id="Phobius"/>
    </source>
</evidence>
<name>A0ABD5XYY0_9EURY</name>
<dbReference type="RefSeq" id="WP_274325813.1">
    <property type="nucleotide sequence ID" value="NZ_CP118158.1"/>
</dbReference>
<feature type="transmembrane region" description="Helical" evidence="1">
    <location>
        <begin position="33"/>
        <end position="53"/>
    </location>
</feature>
<dbReference type="AlphaFoldDB" id="A0ABD5XYY0"/>
<dbReference type="Gene3D" id="2.60.40.10">
    <property type="entry name" value="Immunoglobulins"/>
    <property type="match status" value="2"/>
</dbReference>
<keyword evidence="1" id="KW-1133">Transmembrane helix</keyword>
<accession>A0ABD5XYY0</accession>
<evidence type="ECO:0000313" key="2">
    <source>
        <dbReference type="EMBL" id="MFC7140249.1"/>
    </source>
</evidence>